<organism evidence="3 4">
    <name type="scientific">Flagellimonas nanhaiensis</name>
    <dbReference type="NCBI Taxonomy" id="2292706"/>
    <lineage>
        <taxon>Bacteria</taxon>
        <taxon>Pseudomonadati</taxon>
        <taxon>Bacteroidota</taxon>
        <taxon>Flavobacteriia</taxon>
        <taxon>Flavobacteriales</taxon>
        <taxon>Flavobacteriaceae</taxon>
        <taxon>Flagellimonas</taxon>
    </lineage>
</organism>
<dbReference type="InterPro" id="IPR001296">
    <property type="entry name" value="Glyco_trans_1"/>
</dbReference>
<dbReference type="PANTHER" id="PTHR12526">
    <property type="entry name" value="GLYCOSYLTRANSFERASE"/>
    <property type="match status" value="1"/>
</dbReference>
<evidence type="ECO:0000259" key="1">
    <source>
        <dbReference type="Pfam" id="PF00534"/>
    </source>
</evidence>
<dbReference type="GO" id="GO:0016757">
    <property type="term" value="F:glycosyltransferase activity"/>
    <property type="evidence" value="ECO:0007669"/>
    <property type="project" value="InterPro"/>
</dbReference>
<sequence length="358" mass="40824">MRNNKVNVVFILPSLNPGGAERVMSFVAQNLDKQEFNTSLWVISKPFENDYPIKDIEVKYFGKSRVLKSVFPLIKNIILEKPDIIISSIGHLNQMMGLISILFPKTKFIGREANVLSVLSQFHTKKSYGHRLFRFSYLSLDKILCTSKDMVNDFKQVYGFPDDKLALINNPISHKFNGQKITKNDCVPIQFITVGSLKKQKGHERILKALSKLNFDFNYTMIGDGNERKKIMALVKELKLDNKITHIPYTKKVDEHLSSSDLFLQGAYVEGFPNCLLESAATGLPIVAFNAVGGLNEIVEVGKNGYIAQNENEFVSLVHKSIFEKNWDYQEISRNTHKKYGAEKILNKYETLFKTMVN</sequence>
<feature type="domain" description="Glycosyltransferase subfamily 4-like N-terminal" evidence="2">
    <location>
        <begin position="17"/>
        <end position="174"/>
    </location>
</feature>
<feature type="domain" description="Glycosyl transferase family 1" evidence="1">
    <location>
        <begin position="189"/>
        <end position="312"/>
    </location>
</feature>
<dbReference type="Pfam" id="PF13439">
    <property type="entry name" value="Glyco_transf_4"/>
    <property type="match status" value="1"/>
</dbReference>
<proteinExistence type="predicted"/>
<dbReference type="Proteomes" id="UP000261828">
    <property type="component" value="Unassembled WGS sequence"/>
</dbReference>
<dbReference type="AlphaFoldDB" id="A0A371JKV9"/>
<keyword evidence="3" id="KW-0808">Transferase</keyword>
<dbReference type="SUPFAM" id="SSF53756">
    <property type="entry name" value="UDP-Glycosyltransferase/glycogen phosphorylase"/>
    <property type="match status" value="1"/>
</dbReference>
<evidence type="ECO:0000259" key="2">
    <source>
        <dbReference type="Pfam" id="PF13439"/>
    </source>
</evidence>
<keyword evidence="4" id="KW-1185">Reference proteome</keyword>
<dbReference type="Pfam" id="PF00534">
    <property type="entry name" value="Glycos_transf_1"/>
    <property type="match status" value="1"/>
</dbReference>
<name>A0A371JKV9_9FLAO</name>
<dbReference type="EMBL" id="QTJX01000009">
    <property type="protein sequence ID" value="RDY57593.1"/>
    <property type="molecule type" value="Genomic_DNA"/>
</dbReference>
<reference evidence="3 4" key="1">
    <citation type="submission" date="2018-08" db="EMBL/GenBank/DDBJ databases">
        <title>Muricauda nanhaiensis sp. nov., isolated from seawater of the South China Sea.</title>
        <authorList>
            <person name="Dang Y."/>
        </authorList>
    </citation>
    <scope>NUCLEOTIDE SEQUENCE [LARGE SCALE GENOMIC DNA]</scope>
    <source>
        <strain evidence="3 4">SM1704</strain>
    </source>
</reference>
<protein>
    <submittedName>
        <fullName evidence="3">Glycosyltransferase</fullName>
    </submittedName>
</protein>
<evidence type="ECO:0000313" key="3">
    <source>
        <dbReference type="EMBL" id="RDY57593.1"/>
    </source>
</evidence>
<dbReference type="CDD" id="cd03811">
    <property type="entry name" value="GT4_GT28_WabH-like"/>
    <property type="match status" value="1"/>
</dbReference>
<dbReference type="RefSeq" id="WP_116185980.1">
    <property type="nucleotide sequence ID" value="NZ_QTJX01000009.1"/>
</dbReference>
<dbReference type="InterPro" id="IPR028098">
    <property type="entry name" value="Glyco_trans_4-like_N"/>
</dbReference>
<dbReference type="PANTHER" id="PTHR12526:SF630">
    <property type="entry name" value="GLYCOSYLTRANSFERASE"/>
    <property type="match status" value="1"/>
</dbReference>
<accession>A0A371JKV9</accession>
<dbReference type="OrthoDB" id="791981at2"/>
<evidence type="ECO:0000313" key="4">
    <source>
        <dbReference type="Proteomes" id="UP000261828"/>
    </source>
</evidence>
<gene>
    <name evidence="3" type="ORF">DX873_18470</name>
</gene>
<dbReference type="Gene3D" id="3.40.50.2000">
    <property type="entry name" value="Glycogen Phosphorylase B"/>
    <property type="match status" value="2"/>
</dbReference>
<comment type="caution">
    <text evidence="3">The sequence shown here is derived from an EMBL/GenBank/DDBJ whole genome shotgun (WGS) entry which is preliminary data.</text>
</comment>